<organism evidence="3 4">
    <name type="scientific">Sulfobacillus thermotolerans</name>
    <dbReference type="NCBI Taxonomy" id="338644"/>
    <lineage>
        <taxon>Bacteria</taxon>
        <taxon>Bacillati</taxon>
        <taxon>Bacillota</taxon>
        <taxon>Clostridia</taxon>
        <taxon>Eubacteriales</taxon>
        <taxon>Clostridiales Family XVII. Incertae Sedis</taxon>
        <taxon>Sulfobacillus</taxon>
    </lineage>
</organism>
<accession>A0ABM6RUE2</accession>
<feature type="compositionally biased region" description="Low complexity" evidence="1">
    <location>
        <begin position="58"/>
        <end position="80"/>
    </location>
</feature>
<feature type="compositionally biased region" description="Polar residues" evidence="1">
    <location>
        <begin position="34"/>
        <end position="44"/>
    </location>
</feature>
<dbReference type="Proteomes" id="UP000325292">
    <property type="component" value="Chromosome"/>
</dbReference>
<protein>
    <recommendedName>
        <fullName evidence="5">DUF4352 domain-containing protein</fullName>
    </recommendedName>
</protein>
<reference evidence="3 4" key="1">
    <citation type="journal article" date="2019" name="Sci. Rep.">
        <title>Sulfobacillus thermotolerans: new insights into resistance and metabolic capacities of acidophilic chemolithotrophs.</title>
        <authorList>
            <person name="Panyushkina A.E."/>
            <person name="Babenko V.V."/>
            <person name="Nikitina A.S."/>
            <person name="Selezneva O.V."/>
            <person name="Tsaplina I.A."/>
            <person name="Letarova M.A."/>
            <person name="Kostryukova E.S."/>
            <person name="Letarov A.V."/>
        </authorList>
    </citation>
    <scope>NUCLEOTIDE SEQUENCE [LARGE SCALE GENOMIC DNA]</scope>
    <source>
        <strain evidence="3 4">Kr1</strain>
    </source>
</reference>
<evidence type="ECO:0000313" key="4">
    <source>
        <dbReference type="Proteomes" id="UP000325292"/>
    </source>
</evidence>
<proteinExistence type="predicted"/>
<keyword evidence="4" id="KW-1185">Reference proteome</keyword>
<keyword evidence="2" id="KW-0732">Signal</keyword>
<evidence type="ECO:0000256" key="2">
    <source>
        <dbReference type="SAM" id="SignalP"/>
    </source>
</evidence>
<feature type="signal peptide" evidence="2">
    <location>
        <begin position="1"/>
        <end position="31"/>
    </location>
</feature>
<name>A0ABM6RUE2_9FIRM</name>
<evidence type="ECO:0008006" key="5">
    <source>
        <dbReference type="Google" id="ProtNLM"/>
    </source>
</evidence>
<dbReference type="EMBL" id="CP019454">
    <property type="protein sequence ID" value="AUW95082.1"/>
    <property type="molecule type" value="Genomic_DNA"/>
</dbReference>
<evidence type="ECO:0000256" key="1">
    <source>
        <dbReference type="SAM" id="MobiDB-lite"/>
    </source>
</evidence>
<sequence>MVPFMNPRKSVKWSILLSLPLALAGCGFHHAASAPNTSRPKTLRQTSPSPSPSPSASPSPSQTPSSPSTSSSSPATQSVQAPPPPGAGPYTGLKVAVVAAVPEGTSTVSGQRLNVYRLTVTVDNPTSGIIGLALDDLAVDANGASYAWNDYVQQGLTASNSLFAFPLTPKSPASDVTQILPGRPLTAELTIQAPSASQYVLVWNGTSTPTGPQATFH</sequence>
<feature type="chain" id="PRO_5046136594" description="DUF4352 domain-containing protein" evidence="2">
    <location>
        <begin position="32"/>
        <end position="217"/>
    </location>
</feature>
<gene>
    <name evidence="3" type="ORF">BXT84_14905</name>
</gene>
<feature type="region of interest" description="Disordered" evidence="1">
    <location>
        <begin position="32"/>
        <end position="88"/>
    </location>
</feature>
<evidence type="ECO:0000313" key="3">
    <source>
        <dbReference type="EMBL" id="AUW95082.1"/>
    </source>
</evidence>